<dbReference type="EMBL" id="KV749555">
    <property type="protein sequence ID" value="OCL08920.1"/>
    <property type="molecule type" value="Genomic_DNA"/>
</dbReference>
<feature type="transmembrane region" description="Helical" evidence="1">
    <location>
        <begin position="114"/>
        <end position="137"/>
    </location>
</feature>
<keyword evidence="1" id="KW-1133">Transmembrane helix</keyword>
<evidence type="ECO:0000313" key="2">
    <source>
        <dbReference type="EMBL" id="OCL08920.1"/>
    </source>
</evidence>
<keyword evidence="1" id="KW-0812">Transmembrane</keyword>
<proteinExistence type="predicted"/>
<feature type="transmembrane region" description="Helical" evidence="1">
    <location>
        <begin position="41"/>
        <end position="60"/>
    </location>
</feature>
<accession>A0A8E2F1L5</accession>
<reference evidence="2 3" key="1">
    <citation type="journal article" date="2016" name="Nat. Commun.">
        <title>Ectomycorrhizal ecology is imprinted in the genome of the dominant symbiotic fungus Cenococcum geophilum.</title>
        <authorList>
            <consortium name="DOE Joint Genome Institute"/>
            <person name="Peter M."/>
            <person name="Kohler A."/>
            <person name="Ohm R.A."/>
            <person name="Kuo A."/>
            <person name="Krutzmann J."/>
            <person name="Morin E."/>
            <person name="Arend M."/>
            <person name="Barry K.W."/>
            <person name="Binder M."/>
            <person name="Choi C."/>
            <person name="Clum A."/>
            <person name="Copeland A."/>
            <person name="Grisel N."/>
            <person name="Haridas S."/>
            <person name="Kipfer T."/>
            <person name="LaButti K."/>
            <person name="Lindquist E."/>
            <person name="Lipzen A."/>
            <person name="Maire R."/>
            <person name="Meier B."/>
            <person name="Mihaltcheva S."/>
            <person name="Molinier V."/>
            <person name="Murat C."/>
            <person name="Poggeler S."/>
            <person name="Quandt C.A."/>
            <person name="Sperisen C."/>
            <person name="Tritt A."/>
            <person name="Tisserant E."/>
            <person name="Crous P.W."/>
            <person name="Henrissat B."/>
            <person name="Nehls U."/>
            <person name="Egli S."/>
            <person name="Spatafora J.W."/>
            <person name="Grigoriev I.V."/>
            <person name="Martin F.M."/>
        </authorList>
    </citation>
    <scope>NUCLEOTIDE SEQUENCE [LARGE SCALE GENOMIC DNA]</scope>
    <source>
        <strain evidence="2 3">CBS 207.34</strain>
    </source>
</reference>
<name>A0A8E2F1L5_9PEZI</name>
<dbReference type="OrthoDB" id="3540210at2759"/>
<keyword evidence="3" id="KW-1185">Reference proteome</keyword>
<keyword evidence="1" id="KW-0472">Membrane</keyword>
<gene>
    <name evidence="2" type="ORF">AOQ84DRAFT_388517</name>
</gene>
<evidence type="ECO:0000256" key="1">
    <source>
        <dbReference type="SAM" id="Phobius"/>
    </source>
</evidence>
<evidence type="ECO:0000313" key="3">
    <source>
        <dbReference type="Proteomes" id="UP000250140"/>
    </source>
</evidence>
<protein>
    <submittedName>
        <fullName evidence="2">Uncharacterized protein</fullName>
    </submittedName>
</protein>
<dbReference type="Proteomes" id="UP000250140">
    <property type="component" value="Unassembled WGS sequence"/>
</dbReference>
<sequence length="732" mass="81252">MSAVAGSGVGSYDVHLGFWTNWSYGKVQGATLTLIRRDGNFLIAFLAIFVAATGQSFWRIGCFIFHRLLSSASPEDGLYHQRQAILRNANSAQDAAWRLLNVHRVWRKNGRRPFLRLFPIIAFALLVSGAFNIASIFSSRVTSDTGNEVLISGKNCGPLHPSATDGDGELRVLEPYLAQRATAHLNYALQCYADALNPEDCRQYVKPNLPITLDANASCPFAEEMCKTKSNNLILDTGYLDSHHDLGINAPPKDRFQLRFVHQCAPVVSEGFSAIYNAGIYAPNNTLVPGLPVMRYYYGNVTFHDPDNYTGFSYEVPYNFSNMHIEGYTSAVSARPDYDLGLLIAYAGLNDTADADICEFSPIPALQRSDADVILFFLTAEGIGFSEEVDDLWYGAHYMWKHPIETQNGTTSPLYLKDEPASVLGCTFQVQFCNPNLPEDTRCEPLRGLIDSTYPTSNLWHNEGQRNTAAWVNKVLEQGLFTISSIPEYIGVTTLTARYGLVYGLQGPLPDNQWQLEAAHFVGASMASLQGAFVEAANGPPTTQLKEFQYQPNDTQSHFMCTNQKIISTLYSSFNVLGLSIIIGLGSIIILLDLTLEPLIGAYQKRHLGSYQYTYARLEWHTNSILQLQRLAHEQIGAGTWLRADGETPVTLPGDRLAVLDIKDGEHPLLRPPHGWELRSDEKKGGGTIIHVRDTPPEERIKKGLVRENSEPVRVEDISAPVYMESSTLPKV</sequence>
<organism evidence="2 3">
    <name type="scientific">Glonium stellatum</name>
    <dbReference type="NCBI Taxonomy" id="574774"/>
    <lineage>
        <taxon>Eukaryota</taxon>
        <taxon>Fungi</taxon>
        <taxon>Dikarya</taxon>
        <taxon>Ascomycota</taxon>
        <taxon>Pezizomycotina</taxon>
        <taxon>Dothideomycetes</taxon>
        <taxon>Pleosporomycetidae</taxon>
        <taxon>Gloniales</taxon>
        <taxon>Gloniaceae</taxon>
        <taxon>Glonium</taxon>
    </lineage>
</organism>
<dbReference type="AlphaFoldDB" id="A0A8E2F1L5"/>